<dbReference type="EMBL" id="QQAH01000005">
    <property type="protein sequence ID" value="RDD82669.1"/>
    <property type="molecule type" value="Genomic_DNA"/>
</dbReference>
<dbReference type="GO" id="GO:0016020">
    <property type="term" value="C:membrane"/>
    <property type="evidence" value="ECO:0007669"/>
    <property type="project" value="InterPro"/>
</dbReference>
<dbReference type="Gene3D" id="2.40.50.100">
    <property type="match status" value="1"/>
</dbReference>
<reference evidence="7 8" key="1">
    <citation type="submission" date="2018-07" db="EMBL/GenBank/DDBJ databases">
        <title>Dyella tabacisoli L4-6T, whole genome shotgun sequence.</title>
        <authorList>
            <person name="Zhou X.-K."/>
            <person name="Li W.-J."/>
            <person name="Duan Y.-Q."/>
        </authorList>
    </citation>
    <scope>NUCLEOTIDE SEQUENCE [LARGE SCALE GENOMIC DNA]</scope>
    <source>
        <strain evidence="7 8">L4-6</strain>
    </source>
</reference>
<dbReference type="InterPro" id="IPR058647">
    <property type="entry name" value="BSH_CzcB-like"/>
</dbReference>
<feature type="region of interest" description="Disordered" evidence="3">
    <location>
        <begin position="1"/>
        <end position="21"/>
    </location>
</feature>
<dbReference type="InterPro" id="IPR051909">
    <property type="entry name" value="MFP_Cation_Efflux"/>
</dbReference>
<dbReference type="Pfam" id="PF25973">
    <property type="entry name" value="BSH_CzcB"/>
    <property type="match status" value="1"/>
</dbReference>
<feature type="domain" description="CusB-like beta-barrel" evidence="4">
    <location>
        <begin position="199"/>
        <end position="271"/>
    </location>
</feature>
<dbReference type="GO" id="GO:0030313">
    <property type="term" value="C:cell envelope"/>
    <property type="evidence" value="ECO:0007669"/>
    <property type="project" value="TreeGrafter"/>
</dbReference>
<dbReference type="PANTHER" id="PTHR30097">
    <property type="entry name" value="CATION EFFLUX SYSTEM PROTEIN CUSB"/>
    <property type="match status" value="1"/>
</dbReference>
<dbReference type="PANTHER" id="PTHR30097:SF4">
    <property type="entry name" value="SLR6042 PROTEIN"/>
    <property type="match status" value="1"/>
</dbReference>
<accession>A0A369UWF9</accession>
<dbReference type="GO" id="GO:0022857">
    <property type="term" value="F:transmembrane transporter activity"/>
    <property type="evidence" value="ECO:0007669"/>
    <property type="project" value="InterPro"/>
</dbReference>
<dbReference type="GO" id="GO:0060003">
    <property type="term" value="P:copper ion export"/>
    <property type="evidence" value="ECO:0007669"/>
    <property type="project" value="TreeGrafter"/>
</dbReference>
<name>A0A369UWF9_9GAMM</name>
<dbReference type="NCBIfam" id="TIGR01730">
    <property type="entry name" value="RND_mfp"/>
    <property type="match status" value="1"/>
</dbReference>
<dbReference type="SUPFAM" id="SSF111369">
    <property type="entry name" value="HlyD-like secretion proteins"/>
    <property type="match status" value="1"/>
</dbReference>
<evidence type="ECO:0000256" key="2">
    <source>
        <dbReference type="ARBA" id="ARBA00022448"/>
    </source>
</evidence>
<dbReference type="Gene3D" id="2.40.420.20">
    <property type="match status" value="1"/>
</dbReference>
<dbReference type="OrthoDB" id="9806939at2"/>
<dbReference type="Pfam" id="PF25975">
    <property type="entry name" value="CzcB_C"/>
    <property type="match status" value="1"/>
</dbReference>
<keyword evidence="2" id="KW-0813">Transport</keyword>
<comment type="caution">
    <text evidence="7">The sequence shown here is derived from an EMBL/GenBank/DDBJ whole genome shotgun (WGS) entry which is preliminary data.</text>
</comment>
<evidence type="ECO:0000259" key="5">
    <source>
        <dbReference type="Pfam" id="PF25973"/>
    </source>
</evidence>
<dbReference type="Pfam" id="PF25954">
    <property type="entry name" value="Beta-barrel_RND_2"/>
    <property type="match status" value="1"/>
</dbReference>
<feature type="domain" description="CzcB-like C-terminal circularly permuted SH3-like" evidence="6">
    <location>
        <begin position="279"/>
        <end position="340"/>
    </location>
</feature>
<feature type="domain" description="CzcB-like barrel-sandwich hybrid" evidence="5">
    <location>
        <begin position="59"/>
        <end position="196"/>
    </location>
</feature>
<evidence type="ECO:0000256" key="1">
    <source>
        <dbReference type="ARBA" id="ARBA00009477"/>
    </source>
</evidence>
<dbReference type="Proteomes" id="UP000253782">
    <property type="component" value="Unassembled WGS sequence"/>
</dbReference>
<dbReference type="AlphaFoldDB" id="A0A369UWF9"/>
<evidence type="ECO:0000313" key="7">
    <source>
        <dbReference type="EMBL" id="RDD82669.1"/>
    </source>
</evidence>
<evidence type="ECO:0000259" key="4">
    <source>
        <dbReference type="Pfam" id="PF25954"/>
    </source>
</evidence>
<dbReference type="GO" id="GO:0015679">
    <property type="term" value="P:plasma membrane copper ion transport"/>
    <property type="evidence" value="ECO:0007669"/>
    <property type="project" value="TreeGrafter"/>
</dbReference>
<dbReference type="InterPro" id="IPR058649">
    <property type="entry name" value="CzcB_C"/>
</dbReference>
<evidence type="ECO:0000259" key="6">
    <source>
        <dbReference type="Pfam" id="PF25975"/>
    </source>
</evidence>
<dbReference type="InterPro" id="IPR058792">
    <property type="entry name" value="Beta-barrel_RND_2"/>
</dbReference>
<evidence type="ECO:0000256" key="3">
    <source>
        <dbReference type="SAM" id="MobiDB-lite"/>
    </source>
</evidence>
<dbReference type="InterPro" id="IPR006143">
    <property type="entry name" value="RND_pump_MFP"/>
</dbReference>
<sequence length="353" mass="37537">MTVNASAQTKQDHTESASPLTLDAAAIRDAGIVTAPASVRRLEGEIKAPGEVRANGYATVQVTPRVPAQIVRRHARLGDSVKAGAPLVTLSSVEVAEAQGALIVGEREWQRVSALGPQAVSERRYTEVRVQRDQARARLRAYGLSDAQVTAMLRAGSARADGNFELLSPAAGRITSDEFVLGERIEPGRALFTLVDEDSVWIQAQLTPADAARVRRGGVARVVAHGQTLSGKIVQLPHQASEQTRTVPVRIEVANRDDLLHNGEFVDTYLATGYAREALAVPVDAVLLLQNQASVFIAHGQGRFEPIPVVAGITQGGWTVIAEGLKPGSQVVTKGAFALKARLLKSQIGGDGH</sequence>
<proteinExistence type="inferred from homology"/>
<gene>
    <name evidence="7" type="ORF">DVJ77_06490</name>
</gene>
<comment type="similarity">
    <text evidence="1">Belongs to the membrane fusion protein (MFP) (TC 8.A.1) family.</text>
</comment>
<evidence type="ECO:0000313" key="8">
    <source>
        <dbReference type="Proteomes" id="UP000253782"/>
    </source>
</evidence>
<dbReference type="Gene3D" id="2.40.30.170">
    <property type="match status" value="1"/>
</dbReference>
<organism evidence="7 8">
    <name type="scientific">Dyella tabacisoli</name>
    <dbReference type="NCBI Taxonomy" id="2282381"/>
    <lineage>
        <taxon>Bacteria</taxon>
        <taxon>Pseudomonadati</taxon>
        <taxon>Pseudomonadota</taxon>
        <taxon>Gammaproteobacteria</taxon>
        <taxon>Lysobacterales</taxon>
        <taxon>Rhodanobacteraceae</taxon>
        <taxon>Dyella</taxon>
    </lineage>
</organism>
<keyword evidence="8" id="KW-1185">Reference proteome</keyword>
<protein>
    <submittedName>
        <fullName evidence="7">Efflux RND transporter periplasmic adaptor subunit</fullName>
    </submittedName>
</protein>